<keyword evidence="2" id="KW-1185">Reference proteome</keyword>
<name>A0ABR9B2L4_9BACL</name>
<proteinExistence type="predicted"/>
<dbReference type="RefSeq" id="WP_192026539.1">
    <property type="nucleotide sequence ID" value="NZ_JACYTN010000019.1"/>
</dbReference>
<protein>
    <submittedName>
        <fullName evidence="1">Uncharacterized protein</fullName>
    </submittedName>
</protein>
<dbReference type="InterPro" id="IPR045390">
    <property type="entry name" value="ABC-3C_MC3"/>
</dbReference>
<sequence length="102" mass="11465">MSFEHLRTLSLNPFMTAKIVQNFLEGYGTPADIKLVFYVLPIIMSKDSREVLATAKTTSRIETLFGTKKEYADTQLKISSRVNLSGGLSTQNQTTFLRAFLL</sequence>
<organism evidence="1 2">
    <name type="scientific">Paenibacillus arenosi</name>
    <dbReference type="NCBI Taxonomy" id="2774142"/>
    <lineage>
        <taxon>Bacteria</taxon>
        <taxon>Bacillati</taxon>
        <taxon>Bacillota</taxon>
        <taxon>Bacilli</taxon>
        <taxon>Bacillales</taxon>
        <taxon>Paenibacillaceae</taxon>
        <taxon>Paenibacillus</taxon>
    </lineage>
</organism>
<reference evidence="1 2" key="1">
    <citation type="submission" date="2020-09" db="EMBL/GenBank/DDBJ databases">
        <title>Paenibacillus sp. CAU 1523 isolated from sand of Haeundae Beach.</title>
        <authorList>
            <person name="Kim W."/>
        </authorList>
    </citation>
    <scope>NUCLEOTIDE SEQUENCE [LARGE SCALE GENOMIC DNA]</scope>
    <source>
        <strain evidence="1 2">CAU 1523</strain>
    </source>
</reference>
<dbReference type="Proteomes" id="UP000634529">
    <property type="component" value="Unassembled WGS sequence"/>
</dbReference>
<comment type="caution">
    <text evidence="1">The sequence shown here is derived from an EMBL/GenBank/DDBJ whole genome shotgun (WGS) entry which is preliminary data.</text>
</comment>
<gene>
    <name evidence="1" type="ORF">IFO66_18200</name>
</gene>
<evidence type="ECO:0000313" key="1">
    <source>
        <dbReference type="EMBL" id="MBD8500228.1"/>
    </source>
</evidence>
<dbReference type="EMBL" id="JACYTN010000019">
    <property type="protein sequence ID" value="MBD8500228.1"/>
    <property type="molecule type" value="Genomic_DNA"/>
</dbReference>
<evidence type="ECO:0000313" key="2">
    <source>
        <dbReference type="Proteomes" id="UP000634529"/>
    </source>
</evidence>
<accession>A0ABR9B2L4</accession>
<dbReference type="Pfam" id="PF20131">
    <property type="entry name" value="MC3"/>
    <property type="match status" value="1"/>
</dbReference>